<protein>
    <submittedName>
        <fullName evidence="3">Sulfurtransferase TusA family protein</fullName>
    </submittedName>
</protein>
<sequence length="97" mass="10618">MTRDAIEQAGATILDLVGLRCPLPVLKSRRALARLAPGDRLIVSTSDPLATVDLPHMCAEDGHVLVEVRRDGDRAVFVIDRGADRPAQEKRPEKPEI</sequence>
<feature type="domain" description="UPF0033" evidence="2">
    <location>
        <begin position="14"/>
        <end position="38"/>
    </location>
</feature>
<dbReference type="GO" id="GO:0016740">
    <property type="term" value="F:transferase activity"/>
    <property type="evidence" value="ECO:0007669"/>
    <property type="project" value="UniProtKB-KW"/>
</dbReference>
<evidence type="ECO:0000313" key="4">
    <source>
        <dbReference type="Proteomes" id="UP000292781"/>
    </source>
</evidence>
<dbReference type="EMBL" id="SJFN01000075">
    <property type="protein sequence ID" value="TBW31940.1"/>
    <property type="molecule type" value="Genomic_DNA"/>
</dbReference>
<organism evidence="3 4">
    <name type="scientific">Siculibacillus lacustris</name>
    <dbReference type="NCBI Taxonomy" id="1549641"/>
    <lineage>
        <taxon>Bacteria</taxon>
        <taxon>Pseudomonadati</taxon>
        <taxon>Pseudomonadota</taxon>
        <taxon>Alphaproteobacteria</taxon>
        <taxon>Hyphomicrobiales</taxon>
        <taxon>Ancalomicrobiaceae</taxon>
        <taxon>Siculibacillus</taxon>
    </lineage>
</organism>
<comment type="caution">
    <text evidence="3">The sequence shown here is derived from an EMBL/GenBank/DDBJ whole genome shotgun (WGS) entry which is preliminary data.</text>
</comment>
<evidence type="ECO:0000256" key="1">
    <source>
        <dbReference type="ARBA" id="ARBA00008984"/>
    </source>
</evidence>
<accession>A0A4Q9VCA3</accession>
<dbReference type="InterPro" id="IPR001455">
    <property type="entry name" value="TusA-like"/>
</dbReference>
<dbReference type="Pfam" id="PF01206">
    <property type="entry name" value="TusA"/>
    <property type="match status" value="1"/>
</dbReference>
<reference evidence="3 4" key="1">
    <citation type="submission" date="2019-02" db="EMBL/GenBank/DDBJ databases">
        <title>Siculibacillus lacustris gen. nov., sp. nov., a new rosette-forming bacterium isolated from a freshwater crater lake (Lake St. Ana, Romania).</title>
        <authorList>
            <person name="Felfoldi T."/>
            <person name="Marton Z."/>
            <person name="Szabo A."/>
            <person name="Mentes A."/>
            <person name="Boka K."/>
            <person name="Marialigeti K."/>
            <person name="Mathe I."/>
            <person name="Koncz M."/>
            <person name="Schumann P."/>
            <person name="Toth E."/>
        </authorList>
    </citation>
    <scope>NUCLEOTIDE SEQUENCE [LARGE SCALE GENOMIC DNA]</scope>
    <source>
        <strain evidence="3 4">SA-279</strain>
    </source>
</reference>
<keyword evidence="3" id="KW-0808">Transferase</keyword>
<proteinExistence type="inferred from homology"/>
<dbReference type="RefSeq" id="WP_131312005.1">
    <property type="nucleotide sequence ID" value="NZ_SJFN01000075.1"/>
</dbReference>
<evidence type="ECO:0000259" key="2">
    <source>
        <dbReference type="PROSITE" id="PS01148"/>
    </source>
</evidence>
<dbReference type="SUPFAM" id="SSF64307">
    <property type="entry name" value="SirA-like"/>
    <property type="match status" value="1"/>
</dbReference>
<gene>
    <name evidence="3" type="ORF">EYW49_22695</name>
</gene>
<dbReference type="PANTHER" id="PTHR33279">
    <property type="entry name" value="SULFUR CARRIER PROTEIN YEDF-RELATED"/>
    <property type="match status" value="1"/>
</dbReference>
<evidence type="ECO:0000313" key="3">
    <source>
        <dbReference type="EMBL" id="TBW31940.1"/>
    </source>
</evidence>
<dbReference type="CDD" id="cd00291">
    <property type="entry name" value="SirA_YedF_YeeD"/>
    <property type="match status" value="1"/>
</dbReference>
<comment type="similarity">
    <text evidence="1">Belongs to the sulfur carrier protein TusA family.</text>
</comment>
<keyword evidence="4" id="KW-1185">Reference proteome</keyword>
<dbReference type="InterPro" id="IPR036868">
    <property type="entry name" value="TusA-like_sf"/>
</dbReference>
<dbReference type="PANTHER" id="PTHR33279:SF6">
    <property type="entry name" value="SULFUR CARRIER PROTEIN YEDF-RELATED"/>
    <property type="match status" value="1"/>
</dbReference>
<dbReference type="AlphaFoldDB" id="A0A4Q9VCA3"/>
<dbReference type="Gene3D" id="3.30.110.40">
    <property type="entry name" value="TusA-like domain"/>
    <property type="match status" value="1"/>
</dbReference>
<name>A0A4Q9VCA3_9HYPH</name>
<dbReference type="Proteomes" id="UP000292781">
    <property type="component" value="Unassembled WGS sequence"/>
</dbReference>
<dbReference type="OrthoDB" id="9797551at2"/>
<dbReference type="PROSITE" id="PS01148">
    <property type="entry name" value="UPF0033"/>
    <property type="match status" value="1"/>
</dbReference>